<dbReference type="Pfam" id="PF19276">
    <property type="entry name" value="HD_assoc_2"/>
    <property type="match status" value="1"/>
</dbReference>
<name>A0A6B0TCM3_9EURY</name>
<dbReference type="GO" id="GO:0008832">
    <property type="term" value="F:dGTPase activity"/>
    <property type="evidence" value="ECO:0007669"/>
    <property type="project" value="TreeGrafter"/>
</dbReference>
<dbReference type="InterPro" id="IPR050135">
    <property type="entry name" value="dGTPase-like"/>
</dbReference>
<proteinExistence type="predicted"/>
<evidence type="ECO:0000259" key="1">
    <source>
        <dbReference type="SMART" id="SM00471"/>
    </source>
</evidence>
<dbReference type="PANTHER" id="PTHR11373:SF4">
    <property type="entry name" value="DEOXYNUCLEOSIDE TRIPHOSPHATE TRIPHOSPHOHYDROLASE SAMHD1"/>
    <property type="match status" value="1"/>
</dbReference>
<dbReference type="PANTHER" id="PTHR11373">
    <property type="entry name" value="DEOXYNUCLEOSIDE TRIPHOSPHATE TRIPHOSPHOHYDROLASE"/>
    <property type="match status" value="1"/>
</dbReference>
<dbReference type="AlphaFoldDB" id="A0A6B0TCM3"/>
<dbReference type="EMBL" id="WUUT01000005">
    <property type="protein sequence ID" value="MXR52660.1"/>
    <property type="molecule type" value="Genomic_DNA"/>
</dbReference>
<dbReference type="SUPFAM" id="SSF109604">
    <property type="entry name" value="HD-domain/PDEase-like"/>
    <property type="match status" value="1"/>
</dbReference>
<dbReference type="Pfam" id="PF01966">
    <property type="entry name" value="HD"/>
    <property type="match status" value="1"/>
</dbReference>
<evidence type="ECO:0000313" key="2">
    <source>
        <dbReference type="EMBL" id="MXR52660.1"/>
    </source>
</evidence>
<dbReference type="RefSeq" id="WP_159764778.1">
    <property type="nucleotide sequence ID" value="NZ_WUUT01000005.1"/>
</dbReference>
<protein>
    <submittedName>
        <fullName evidence="2">HD domain-containing protein</fullName>
    </submittedName>
</protein>
<comment type="caution">
    <text evidence="2">The sequence shown here is derived from an EMBL/GenBank/DDBJ whole genome shotgun (WGS) entry which is preliminary data.</text>
</comment>
<reference evidence="2 3" key="1">
    <citation type="submission" date="2019-12" db="EMBL/GenBank/DDBJ databases">
        <title>Isolation and characterization of three novel carbon monoxide-oxidizing members of Halobacteria from salione crusts and soils.</title>
        <authorList>
            <person name="Myers M.R."/>
            <person name="King G.M."/>
        </authorList>
    </citation>
    <scope>NUCLEOTIDE SEQUENCE [LARGE SCALE GENOMIC DNA]</scope>
    <source>
        <strain evidence="2 3">WSH3</strain>
    </source>
</reference>
<accession>A0A6B0TCM3</accession>
<keyword evidence="3" id="KW-1185">Reference proteome</keyword>
<dbReference type="InterPro" id="IPR003607">
    <property type="entry name" value="HD/PDEase_dom"/>
</dbReference>
<gene>
    <name evidence="2" type="ORF">GRX03_13730</name>
</gene>
<dbReference type="OrthoDB" id="8895at2157"/>
<dbReference type="InterPro" id="IPR006674">
    <property type="entry name" value="HD_domain"/>
</dbReference>
<evidence type="ECO:0000313" key="3">
    <source>
        <dbReference type="Proteomes" id="UP000466535"/>
    </source>
</evidence>
<dbReference type="Proteomes" id="UP000466535">
    <property type="component" value="Unassembled WGS sequence"/>
</dbReference>
<dbReference type="InterPro" id="IPR045509">
    <property type="entry name" value="HD_assoc_2"/>
</dbReference>
<organism evidence="2 3">
    <name type="scientific">Halovenus carboxidivorans</name>
    <dbReference type="NCBI Taxonomy" id="2692199"/>
    <lineage>
        <taxon>Archaea</taxon>
        <taxon>Methanobacteriati</taxon>
        <taxon>Methanobacteriota</taxon>
        <taxon>Stenosarchaea group</taxon>
        <taxon>Halobacteria</taxon>
        <taxon>Halobacteriales</taxon>
        <taxon>Haloarculaceae</taxon>
        <taxon>Halovenus</taxon>
    </lineage>
</organism>
<dbReference type="CDD" id="cd00077">
    <property type="entry name" value="HDc"/>
    <property type="match status" value="1"/>
</dbReference>
<dbReference type="SMART" id="SM00471">
    <property type="entry name" value="HDc"/>
    <property type="match status" value="1"/>
</dbReference>
<dbReference type="GO" id="GO:0006203">
    <property type="term" value="P:dGTP catabolic process"/>
    <property type="evidence" value="ECO:0007669"/>
    <property type="project" value="TreeGrafter"/>
</dbReference>
<dbReference type="Gene3D" id="1.10.3210.10">
    <property type="entry name" value="Hypothetical protein af1432"/>
    <property type="match status" value="1"/>
</dbReference>
<feature type="domain" description="HD/PDEase" evidence="1">
    <location>
        <begin position="46"/>
        <end position="169"/>
    </location>
</feature>
<dbReference type="FunFam" id="1.10.3210.10:FF:000037">
    <property type="entry name" value="Metal-dependent phosphohydrolase, HD superfamily"/>
    <property type="match status" value="1"/>
</dbReference>
<sequence length="408" mass="45578">MATIKDSVHDHIEIHGVAEQLLDTPPVQRLRRIGQLGTVDLVYPSANHTRFEHSLGVYHLADRALDHLGIEGKQAERVRSAALLHDIGHCPYSHNIEEVLYRYTGKYHDEVHDLIDSGPVAQTLTDAGLNPDRIADLISGEGELGQLVSGELDVDRMDYLVRDAHHTGVPYGTIDHERLIRELRFVDGELVLDENNVQTAESLLLARALMNPTVYQHHVARIAKAMLRRGVERVLAADAADAESLRRMDDYDLLSTLRDCPDSGDIAGRLDSRELFKRALWTELDAVPSELLGADHQEIQSFEREIAAEANVDREAVILDVPSKPEMKESSSRVLVNGEVRTLDEQSTLVTALQQAQRDQWRMGVYAPQNVSERVGTAAVRVLGLDLDGTRIRDVRSGINARLDEFDQ</sequence>